<organism evidence="4 5">
    <name type="scientific">Abeliophyllum distichum</name>
    <dbReference type="NCBI Taxonomy" id="126358"/>
    <lineage>
        <taxon>Eukaryota</taxon>
        <taxon>Viridiplantae</taxon>
        <taxon>Streptophyta</taxon>
        <taxon>Embryophyta</taxon>
        <taxon>Tracheophyta</taxon>
        <taxon>Spermatophyta</taxon>
        <taxon>Magnoliopsida</taxon>
        <taxon>eudicotyledons</taxon>
        <taxon>Gunneridae</taxon>
        <taxon>Pentapetalae</taxon>
        <taxon>asterids</taxon>
        <taxon>lamiids</taxon>
        <taxon>Lamiales</taxon>
        <taxon>Oleaceae</taxon>
        <taxon>Forsythieae</taxon>
        <taxon>Abeliophyllum</taxon>
    </lineage>
</organism>
<keyword evidence="5" id="KW-1185">Reference proteome</keyword>
<keyword evidence="2" id="KW-0479">Metal-binding</keyword>
<dbReference type="Proteomes" id="UP001604336">
    <property type="component" value="Unassembled WGS sequence"/>
</dbReference>
<dbReference type="Pfam" id="PF00098">
    <property type="entry name" value="zf-CCHC"/>
    <property type="match status" value="1"/>
</dbReference>
<dbReference type="Pfam" id="PF22909">
    <property type="entry name" value="Caulimovir_coat_dom"/>
    <property type="match status" value="1"/>
</dbReference>
<dbReference type="SMART" id="SM00343">
    <property type="entry name" value="ZnF_C2HC"/>
    <property type="match status" value="1"/>
</dbReference>
<comment type="caution">
    <text evidence="4">The sequence shown here is derived from an EMBL/GenBank/DDBJ whole genome shotgun (WGS) entry which is preliminary data.</text>
</comment>
<keyword evidence="2" id="KW-0862">Zinc</keyword>
<dbReference type="SUPFAM" id="SSF57756">
    <property type="entry name" value="Retrovirus zinc finger-like domains"/>
    <property type="match status" value="1"/>
</dbReference>
<accession>A0ABD1S9J5</accession>
<comment type="subcellular location">
    <subcellularLocation>
        <location evidence="1">Host cell</location>
    </subcellularLocation>
</comment>
<evidence type="ECO:0000256" key="2">
    <source>
        <dbReference type="PROSITE-ProRule" id="PRU00047"/>
    </source>
</evidence>
<dbReference type="Gene3D" id="4.10.60.10">
    <property type="entry name" value="Zinc finger, CCHC-type"/>
    <property type="match status" value="1"/>
</dbReference>
<dbReference type="AlphaFoldDB" id="A0ABD1S9J5"/>
<dbReference type="PROSITE" id="PS50158">
    <property type="entry name" value="ZF_CCHC"/>
    <property type="match status" value="1"/>
</dbReference>
<keyword evidence="4" id="KW-0946">Virion</keyword>
<keyword evidence="4" id="KW-0167">Capsid protein</keyword>
<evidence type="ECO:0000313" key="4">
    <source>
        <dbReference type="EMBL" id="KAL2497427.1"/>
    </source>
</evidence>
<dbReference type="GO" id="GO:0008270">
    <property type="term" value="F:zinc ion binding"/>
    <property type="evidence" value="ECO:0007669"/>
    <property type="project" value="UniProtKB-KW"/>
</dbReference>
<dbReference type="PRINTS" id="PR00221">
    <property type="entry name" value="CAULIMOCOAT"/>
</dbReference>
<protein>
    <submittedName>
        <fullName evidence="4">Coat protein</fullName>
    </submittedName>
</protein>
<gene>
    <name evidence="4" type="ORF">Adt_22977</name>
</gene>
<dbReference type="InterPro" id="IPR036875">
    <property type="entry name" value="Znf_CCHC_sf"/>
</dbReference>
<dbReference type="GO" id="GO:0043657">
    <property type="term" value="C:host cell"/>
    <property type="evidence" value="ECO:0007669"/>
    <property type="project" value="UniProtKB-SubCell"/>
</dbReference>
<proteinExistence type="predicted"/>
<dbReference type="EMBL" id="JBFOLK010000007">
    <property type="protein sequence ID" value="KAL2497427.1"/>
    <property type="molecule type" value="Genomic_DNA"/>
</dbReference>
<feature type="domain" description="CCHC-type" evidence="3">
    <location>
        <begin position="261"/>
        <end position="275"/>
    </location>
</feature>
<evidence type="ECO:0000313" key="5">
    <source>
        <dbReference type="Proteomes" id="UP001604336"/>
    </source>
</evidence>
<keyword evidence="2" id="KW-0863">Zinc-finger</keyword>
<name>A0ABD1S9J5_9LAMI</name>
<dbReference type="InterPro" id="IPR001988">
    <property type="entry name" value="Caulimo_coat"/>
</dbReference>
<evidence type="ECO:0000259" key="3">
    <source>
        <dbReference type="PROSITE" id="PS50158"/>
    </source>
</evidence>
<dbReference type="InterPro" id="IPR001878">
    <property type="entry name" value="Znf_CCHC"/>
</dbReference>
<reference evidence="5" key="1">
    <citation type="submission" date="2024-07" db="EMBL/GenBank/DDBJ databases">
        <title>Two chromosome-level genome assemblies of Korean endemic species Abeliophyllum distichum and Forsythia ovata (Oleaceae).</title>
        <authorList>
            <person name="Jang H."/>
        </authorList>
    </citation>
    <scope>NUCLEOTIDE SEQUENCE [LARGE SCALE GENOMIC DNA]</scope>
</reference>
<sequence length="328" mass="38719">MIAMIINKEIIRNGVNSWSFVIASTRGNVKAFLRTFTDETKNAIFNEMVGDIPKFIKRIVEQIYKQFTGQTYKVYRKTRSIISEAEALTHLEKISICDMCYFEEFTCKFSKYYYIAGVEHYKTNTEKFMRKLPYPYNDEVITLFNNAISWQEDSKDNLKVNLQIEGSLGLAITSARNLLAEKCKEAQLIKTSKVIVAKNPRLCCSNYMDRIPSQYGCMPEKKYRKTRRQKPKTKKYKFKKYKQPYRKKFFKRKKYFKKIQCWLCNESGHYANECPARLGNEDRVRLLTTFERKGFYPVEDPSDTESLYYITTDSESDSEDNTYSSNFC</sequence>
<evidence type="ECO:0000256" key="1">
    <source>
        <dbReference type="ARBA" id="ARBA00004340"/>
    </source>
</evidence>